<evidence type="ECO:0000313" key="2">
    <source>
        <dbReference type="EMBL" id="TBO27692.1"/>
    </source>
</evidence>
<keyword evidence="3" id="KW-1185">Reference proteome</keyword>
<dbReference type="RefSeq" id="WP_130969288.1">
    <property type="nucleotide sequence ID" value="NZ_SIXI01000009.1"/>
</dbReference>
<keyword evidence="1" id="KW-1133">Transmembrane helix</keyword>
<dbReference type="EMBL" id="SIXI01000009">
    <property type="protein sequence ID" value="TBO27692.1"/>
    <property type="molecule type" value="Genomic_DNA"/>
</dbReference>
<accession>A0A4V2JFA8</accession>
<name>A0A4V2JFA8_9BURK</name>
<keyword evidence="1" id="KW-0812">Transmembrane</keyword>
<evidence type="ECO:0000313" key="3">
    <source>
        <dbReference type="Proteomes" id="UP000292120"/>
    </source>
</evidence>
<dbReference type="AlphaFoldDB" id="A0A4V2JFA8"/>
<gene>
    <name evidence="2" type="ORF">EYS42_16430</name>
</gene>
<protein>
    <submittedName>
        <fullName evidence="2">Uncharacterized protein</fullName>
    </submittedName>
</protein>
<proteinExistence type="predicted"/>
<organism evidence="2 3">
    <name type="scientific">Aquabacterium lacunae</name>
    <dbReference type="NCBI Taxonomy" id="2528630"/>
    <lineage>
        <taxon>Bacteria</taxon>
        <taxon>Pseudomonadati</taxon>
        <taxon>Pseudomonadota</taxon>
        <taxon>Betaproteobacteria</taxon>
        <taxon>Burkholderiales</taxon>
        <taxon>Aquabacterium</taxon>
    </lineage>
</organism>
<sequence length="102" mass="10768">MGSLLQQTAQQATKRFVATRVAGVALGTAVPVVGWVLLGVGIVASVGAALMEPTRLEAWARQTPFGKGPEGQKFKTQAEQEKALYEALGLEVKSDTQEEQAA</sequence>
<evidence type="ECO:0000256" key="1">
    <source>
        <dbReference type="SAM" id="Phobius"/>
    </source>
</evidence>
<feature type="transmembrane region" description="Helical" evidence="1">
    <location>
        <begin position="32"/>
        <end position="51"/>
    </location>
</feature>
<reference evidence="2 3" key="1">
    <citation type="submission" date="2019-02" db="EMBL/GenBank/DDBJ databases">
        <title>Aquabacterium sp. strain KMB7.</title>
        <authorList>
            <person name="Chen W.-M."/>
        </authorList>
    </citation>
    <scope>NUCLEOTIDE SEQUENCE [LARGE SCALE GENOMIC DNA]</scope>
    <source>
        <strain evidence="2 3">KMB7</strain>
    </source>
</reference>
<keyword evidence="1" id="KW-0472">Membrane</keyword>
<comment type="caution">
    <text evidence="2">The sequence shown here is derived from an EMBL/GenBank/DDBJ whole genome shotgun (WGS) entry which is preliminary data.</text>
</comment>
<dbReference type="Proteomes" id="UP000292120">
    <property type="component" value="Unassembled WGS sequence"/>
</dbReference>